<dbReference type="EMBL" id="JADKFW010000005">
    <property type="protein sequence ID" value="MBK9717605.1"/>
    <property type="molecule type" value="Genomic_DNA"/>
</dbReference>
<keyword evidence="6" id="KW-0742">SOS response</keyword>
<dbReference type="GO" id="GO:0000731">
    <property type="term" value="P:DNA synthesis involved in DNA repair"/>
    <property type="evidence" value="ECO:0007669"/>
    <property type="project" value="TreeGrafter"/>
</dbReference>
<dbReference type="PANTHER" id="PTHR32182:SF0">
    <property type="entry name" value="DNA REPLICATION AND REPAIR PROTEIN RECF"/>
    <property type="match status" value="1"/>
</dbReference>
<sequence length="369" mass="42883">MYLSRLKLLQFKNISDLSLTIGPGFNFIIGNNGVGKTNIMDAIYYACLSKSFFQASDKLVVQHNTDFFRLEADFINQDKTHQLIIKYKPQSIKELSWDDKIYTKASEHIGKIPVVMIVPDDVFTFIHHSDDRRKFMDQTLVQIDSEYLQHINTYNRILKQRNAALKLMKQSNRRDDQLLEIYEQGLLIAAQYIYNKRKQFIEDIGPMLASYSNKISQNKQGSTITFESDARQDLGILWATQRDKDFYTQRTNAGIHKNKLEPFFNEKPLRQFGSQGQIKTFLLALRLAQYKFLFQFSGKKPILILDDLFSKMDSARVQQLLFLLEAEHTGQCFITDTHLDRAQQLIKKISGESQIFQINDGNLALHETK</sequence>
<evidence type="ECO:0000256" key="6">
    <source>
        <dbReference type="HAMAP-Rule" id="MF_00365"/>
    </source>
</evidence>
<dbReference type="GO" id="GO:0005737">
    <property type="term" value="C:cytoplasm"/>
    <property type="evidence" value="ECO:0007669"/>
    <property type="project" value="UniProtKB-SubCell"/>
</dbReference>
<evidence type="ECO:0000313" key="8">
    <source>
        <dbReference type="EMBL" id="MBK9717605.1"/>
    </source>
</evidence>
<dbReference type="GO" id="GO:0003697">
    <property type="term" value="F:single-stranded DNA binding"/>
    <property type="evidence" value="ECO:0007669"/>
    <property type="project" value="UniProtKB-UniRule"/>
</dbReference>
<dbReference type="SUPFAM" id="SSF52540">
    <property type="entry name" value="P-loop containing nucleoside triphosphate hydrolases"/>
    <property type="match status" value="1"/>
</dbReference>
<dbReference type="AlphaFoldDB" id="A0A9D7S9G9"/>
<keyword evidence="2 6" id="KW-0235">DNA replication</keyword>
<evidence type="ECO:0000256" key="2">
    <source>
        <dbReference type="ARBA" id="ARBA00022705"/>
    </source>
</evidence>
<feature type="domain" description="RecF/RecN/SMC N-terminal" evidence="7">
    <location>
        <begin position="2"/>
        <end position="341"/>
    </location>
</feature>
<keyword evidence="5 6" id="KW-0238">DNA-binding</keyword>
<comment type="function">
    <text evidence="6">The RecF protein is involved in DNA metabolism; it is required for DNA replication and normal SOS inducibility. RecF binds preferentially to single-stranded, linear DNA. It also seems to bind ATP.</text>
</comment>
<keyword evidence="3 6" id="KW-0547">Nucleotide-binding</keyword>
<keyword evidence="4 6" id="KW-0067">ATP-binding</keyword>
<dbReference type="Gene3D" id="3.40.50.300">
    <property type="entry name" value="P-loop containing nucleotide triphosphate hydrolases"/>
    <property type="match status" value="1"/>
</dbReference>
<accession>A0A9D7S9G9</accession>
<dbReference type="GO" id="GO:0006260">
    <property type="term" value="P:DNA replication"/>
    <property type="evidence" value="ECO:0007669"/>
    <property type="project" value="UniProtKB-UniRule"/>
</dbReference>
<evidence type="ECO:0000256" key="4">
    <source>
        <dbReference type="ARBA" id="ARBA00022840"/>
    </source>
</evidence>
<evidence type="ECO:0000256" key="1">
    <source>
        <dbReference type="ARBA" id="ARBA00022490"/>
    </source>
</evidence>
<name>A0A9D7S9G9_9BACT</name>
<evidence type="ECO:0000256" key="3">
    <source>
        <dbReference type="ARBA" id="ARBA00022741"/>
    </source>
</evidence>
<dbReference type="GO" id="GO:0009432">
    <property type="term" value="P:SOS response"/>
    <property type="evidence" value="ECO:0007669"/>
    <property type="project" value="UniProtKB-UniRule"/>
</dbReference>
<feature type="binding site" evidence="6">
    <location>
        <begin position="30"/>
        <end position="37"/>
    </location>
    <ligand>
        <name>ATP</name>
        <dbReference type="ChEBI" id="CHEBI:30616"/>
    </ligand>
</feature>
<dbReference type="InterPro" id="IPR001238">
    <property type="entry name" value="DNA-binding_RecF"/>
</dbReference>
<dbReference type="Proteomes" id="UP000808349">
    <property type="component" value="Unassembled WGS sequence"/>
</dbReference>
<dbReference type="HAMAP" id="MF_00365">
    <property type="entry name" value="RecF"/>
    <property type="match status" value="1"/>
</dbReference>
<dbReference type="PANTHER" id="PTHR32182">
    <property type="entry name" value="DNA REPLICATION AND REPAIR PROTEIN RECF"/>
    <property type="match status" value="1"/>
</dbReference>
<comment type="caution">
    <text evidence="8">The sequence shown here is derived from an EMBL/GenBank/DDBJ whole genome shotgun (WGS) entry which is preliminary data.</text>
</comment>
<protein>
    <recommendedName>
        <fullName evidence="6">DNA replication and repair protein RecF</fullName>
    </recommendedName>
</protein>
<dbReference type="GO" id="GO:0005524">
    <property type="term" value="F:ATP binding"/>
    <property type="evidence" value="ECO:0007669"/>
    <property type="project" value="UniProtKB-UniRule"/>
</dbReference>
<evidence type="ECO:0000259" key="7">
    <source>
        <dbReference type="Pfam" id="PF02463"/>
    </source>
</evidence>
<dbReference type="InterPro" id="IPR042174">
    <property type="entry name" value="RecF_2"/>
</dbReference>
<dbReference type="InterPro" id="IPR003395">
    <property type="entry name" value="RecF/RecN/SMC_N"/>
</dbReference>
<gene>
    <name evidence="6 8" type="primary">recF</name>
    <name evidence="8" type="ORF">IPO85_08855</name>
</gene>
<dbReference type="InterPro" id="IPR027417">
    <property type="entry name" value="P-loop_NTPase"/>
</dbReference>
<proteinExistence type="inferred from homology"/>
<organism evidence="8 9">
    <name type="scientific">Candidatus Defluviibacterium haderslevense</name>
    <dbReference type="NCBI Taxonomy" id="2981993"/>
    <lineage>
        <taxon>Bacteria</taxon>
        <taxon>Pseudomonadati</taxon>
        <taxon>Bacteroidota</taxon>
        <taxon>Saprospiria</taxon>
        <taxon>Saprospirales</taxon>
        <taxon>Saprospiraceae</taxon>
        <taxon>Candidatus Defluviibacterium</taxon>
    </lineage>
</organism>
<keyword evidence="6" id="KW-0234">DNA repair</keyword>
<comment type="subcellular location">
    <subcellularLocation>
        <location evidence="6">Cytoplasm</location>
    </subcellularLocation>
</comment>
<evidence type="ECO:0000256" key="5">
    <source>
        <dbReference type="ARBA" id="ARBA00023125"/>
    </source>
</evidence>
<dbReference type="Gene3D" id="1.20.1050.90">
    <property type="entry name" value="RecF/RecN/SMC, N-terminal domain"/>
    <property type="match status" value="1"/>
</dbReference>
<evidence type="ECO:0000313" key="9">
    <source>
        <dbReference type="Proteomes" id="UP000808349"/>
    </source>
</evidence>
<keyword evidence="6" id="KW-0227">DNA damage</keyword>
<dbReference type="NCBIfam" id="TIGR00611">
    <property type="entry name" value="recf"/>
    <property type="match status" value="1"/>
</dbReference>
<comment type="similarity">
    <text evidence="6">Belongs to the RecF family.</text>
</comment>
<dbReference type="GO" id="GO:0006302">
    <property type="term" value="P:double-strand break repair"/>
    <property type="evidence" value="ECO:0007669"/>
    <property type="project" value="TreeGrafter"/>
</dbReference>
<dbReference type="Pfam" id="PF02463">
    <property type="entry name" value="SMC_N"/>
    <property type="match status" value="1"/>
</dbReference>
<keyword evidence="1 6" id="KW-0963">Cytoplasm</keyword>
<reference evidence="8 9" key="1">
    <citation type="submission" date="2020-10" db="EMBL/GenBank/DDBJ databases">
        <title>Connecting structure to function with the recovery of over 1000 high-quality activated sludge metagenome-assembled genomes encoding full-length rRNA genes using long-read sequencing.</title>
        <authorList>
            <person name="Singleton C.M."/>
            <person name="Petriglieri F."/>
            <person name="Kristensen J.M."/>
            <person name="Kirkegaard R.H."/>
            <person name="Michaelsen T.Y."/>
            <person name="Andersen M.H."/>
            <person name="Karst S.M."/>
            <person name="Dueholm M.S."/>
            <person name="Nielsen P.H."/>
            <person name="Albertsen M."/>
        </authorList>
    </citation>
    <scope>NUCLEOTIDE SEQUENCE [LARGE SCALE GENOMIC DNA]</scope>
    <source>
        <strain evidence="8">Ribe_18-Q3-R11-54_BAT3C.373</strain>
    </source>
</reference>